<comment type="caution">
    <text evidence="3">The sequence shown here is derived from an EMBL/GenBank/DDBJ whole genome shotgun (WGS) entry which is preliminary data.</text>
</comment>
<evidence type="ECO:0000313" key="4">
    <source>
        <dbReference type="Proteomes" id="UP000278351"/>
    </source>
</evidence>
<organism evidence="3 4">
    <name type="scientific">Chitinophaga lutea</name>
    <dbReference type="NCBI Taxonomy" id="2488634"/>
    <lineage>
        <taxon>Bacteria</taxon>
        <taxon>Pseudomonadati</taxon>
        <taxon>Bacteroidota</taxon>
        <taxon>Chitinophagia</taxon>
        <taxon>Chitinophagales</taxon>
        <taxon>Chitinophagaceae</taxon>
        <taxon>Chitinophaga</taxon>
    </lineage>
</organism>
<reference evidence="3 4" key="1">
    <citation type="submission" date="2018-11" db="EMBL/GenBank/DDBJ databases">
        <title>Chitinophaga lutea sp.nov., isolate from arsenic contaminated soil.</title>
        <authorList>
            <person name="Zong Y."/>
        </authorList>
    </citation>
    <scope>NUCLEOTIDE SEQUENCE [LARGE SCALE GENOMIC DNA]</scope>
    <source>
        <strain evidence="3 4">ZY74</strain>
    </source>
</reference>
<evidence type="ECO:0000313" key="3">
    <source>
        <dbReference type="EMBL" id="RPE14189.1"/>
    </source>
</evidence>
<keyword evidence="2" id="KW-1133">Transmembrane helix</keyword>
<proteinExistence type="predicted"/>
<dbReference type="RefSeq" id="WP_123846701.1">
    <property type="nucleotide sequence ID" value="NZ_RPDH01000001.1"/>
</dbReference>
<dbReference type="EMBL" id="RPDH01000001">
    <property type="protein sequence ID" value="RPE14189.1"/>
    <property type="molecule type" value="Genomic_DNA"/>
</dbReference>
<name>A0A3N4Q4N9_9BACT</name>
<keyword evidence="2" id="KW-0472">Membrane</keyword>
<dbReference type="OrthoDB" id="9983897at2"/>
<evidence type="ECO:0000256" key="2">
    <source>
        <dbReference type="SAM" id="Phobius"/>
    </source>
</evidence>
<evidence type="ECO:0000256" key="1">
    <source>
        <dbReference type="SAM" id="MobiDB-lite"/>
    </source>
</evidence>
<feature type="compositionally biased region" description="Basic and acidic residues" evidence="1">
    <location>
        <begin position="60"/>
        <end position="75"/>
    </location>
</feature>
<keyword evidence="2" id="KW-0812">Transmembrane</keyword>
<dbReference type="Proteomes" id="UP000278351">
    <property type="component" value="Unassembled WGS sequence"/>
</dbReference>
<keyword evidence="4" id="KW-1185">Reference proteome</keyword>
<accession>A0A3N4Q4N9</accession>
<dbReference type="AlphaFoldDB" id="A0A3N4Q4N9"/>
<protein>
    <submittedName>
        <fullName evidence="3">Uncharacterized protein</fullName>
    </submittedName>
</protein>
<feature type="region of interest" description="Disordered" evidence="1">
    <location>
        <begin position="56"/>
        <end position="75"/>
    </location>
</feature>
<gene>
    <name evidence="3" type="ORF">EGT74_11990</name>
</gene>
<feature type="transmembrane region" description="Helical" evidence="2">
    <location>
        <begin position="18"/>
        <end position="37"/>
    </location>
</feature>
<sequence length="117" mass="12580">MLVIAGKNLLFLYPMGRFAIYMCMFWGAVLLTGTAVASGRGPGLYTVPAALDSLPAPARSAEKPNEKPGEIKPPDIIKEVPKSRRKIKPIAVPAPLPVKPIRIIKPKIIKTKVGLIG</sequence>